<organism evidence="1 2">
    <name type="scientific">Colletotrichum orchidophilum</name>
    <dbReference type="NCBI Taxonomy" id="1209926"/>
    <lineage>
        <taxon>Eukaryota</taxon>
        <taxon>Fungi</taxon>
        <taxon>Dikarya</taxon>
        <taxon>Ascomycota</taxon>
        <taxon>Pezizomycotina</taxon>
        <taxon>Sordariomycetes</taxon>
        <taxon>Hypocreomycetidae</taxon>
        <taxon>Glomerellales</taxon>
        <taxon>Glomerellaceae</taxon>
        <taxon>Colletotrichum</taxon>
    </lineage>
</organism>
<keyword evidence="2" id="KW-1185">Reference proteome</keyword>
<proteinExistence type="predicted"/>
<dbReference type="OrthoDB" id="4769321at2759"/>
<evidence type="ECO:0000313" key="2">
    <source>
        <dbReference type="Proteomes" id="UP000176998"/>
    </source>
</evidence>
<dbReference type="GeneID" id="34555589"/>
<gene>
    <name evidence="1" type="ORF">CORC01_02429</name>
</gene>
<accession>A0A1G4BL12</accession>
<dbReference type="AlphaFoldDB" id="A0A1G4BL12"/>
<reference evidence="1 2" key="1">
    <citation type="submission" date="2016-09" db="EMBL/GenBank/DDBJ databases">
        <authorList>
            <person name="Capua I."/>
            <person name="De Benedictis P."/>
            <person name="Joannis T."/>
            <person name="Lombin L.H."/>
            <person name="Cattoli G."/>
        </authorList>
    </citation>
    <scope>NUCLEOTIDE SEQUENCE [LARGE SCALE GENOMIC DNA]</scope>
    <source>
        <strain evidence="1 2">IMI 309357</strain>
    </source>
</reference>
<dbReference type="RefSeq" id="XP_022479291.1">
    <property type="nucleotide sequence ID" value="XM_022614079.1"/>
</dbReference>
<name>A0A1G4BL12_9PEZI</name>
<comment type="caution">
    <text evidence="1">The sequence shown here is derived from an EMBL/GenBank/DDBJ whole genome shotgun (WGS) entry which is preliminary data.</text>
</comment>
<sequence>MQNPPRRQHASILHPLMVSTTFPQSVSSAVLSSGADKRGDRRASSGVLGAGPAGVKLAIPALENAPVGSRMAKVAGPLDQSAVRLDHLERVGAGTRDGHLEARAGGSLGSLRTGRSVWNDLEVLEALCVLSVMARSNAVLVSVLGLE</sequence>
<protein>
    <submittedName>
        <fullName evidence="1">Uncharacterized protein</fullName>
    </submittedName>
</protein>
<evidence type="ECO:0000313" key="1">
    <source>
        <dbReference type="EMBL" id="OHF02149.1"/>
    </source>
</evidence>
<dbReference type="Proteomes" id="UP000176998">
    <property type="component" value="Unassembled WGS sequence"/>
</dbReference>
<dbReference type="EMBL" id="MJBS01000014">
    <property type="protein sequence ID" value="OHF02149.1"/>
    <property type="molecule type" value="Genomic_DNA"/>
</dbReference>